<dbReference type="EMBL" id="AEJC01000105">
    <property type="protein sequence ID" value="EKX68055.1"/>
    <property type="molecule type" value="Genomic_DNA"/>
</dbReference>
<feature type="non-terminal residue" evidence="2">
    <location>
        <position position="42"/>
    </location>
</feature>
<evidence type="ECO:0000313" key="2">
    <source>
        <dbReference type="EMBL" id="EKX68055.1"/>
    </source>
</evidence>
<name>L1L5S6_9ACTN</name>
<evidence type="ECO:0000256" key="1">
    <source>
        <dbReference type="SAM" id="MobiDB-lite"/>
    </source>
</evidence>
<dbReference type="AlphaFoldDB" id="L1L5S6"/>
<dbReference type="Proteomes" id="UP000010411">
    <property type="component" value="Unassembled WGS sequence"/>
</dbReference>
<gene>
    <name evidence="2" type="ORF">STRIP9103_00728</name>
</gene>
<accession>L1L5S6</accession>
<keyword evidence="3" id="KW-1185">Reference proteome</keyword>
<comment type="caution">
    <text evidence="2">The sequence shown here is derived from an EMBL/GenBank/DDBJ whole genome shotgun (WGS) entry which is preliminary data.</text>
</comment>
<sequence>MSPRRIEPPRTTSAPPVAGLTLPPSTGNQVRPPEPRTAGASA</sequence>
<organism evidence="2 3">
    <name type="scientific">Streptomyces ipomoeae 91-03</name>
    <dbReference type="NCBI Taxonomy" id="698759"/>
    <lineage>
        <taxon>Bacteria</taxon>
        <taxon>Bacillati</taxon>
        <taxon>Actinomycetota</taxon>
        <taxon>Actinomycetes</taxon>
        <taxon>Kitasatosporales</taxon>
        <taxon>Streptomycetaceae</taxon>
        <taxon>Streptomyces</taxon>
    </lineage>
</organism>
<feature type="region of interest" description="Disordered" evidence="1">
    <location>
        <begin position="1"/>
        <end position="42"/>
    </location>
</feature>
<proteinExistence type="predicted"/>
<evidence type="ECO:0000313" key="3">
    <source>
        <dbReference type="Proteomes" id="UP000010411"/>
    </source>
</evidence>
<reference evidence="2 3" key="1">
    <citation type="submission" date="2012-11" db="EMBL/GenBank/DDBJ databases">
        <authorList>
            <person name="Huguet-Tapia J.C."/>
            <person name="Durkin A.S."/>
            <person name="Pettis G.S."/>
            <person name="Badger J.H."/>
        </authorList>
    </citation>
    <scope>NUCLEOTIDE SEQUENCE [LARGE SCALE GENOMIC DNA]</scope>
    <source>
        <strain evidence="2 3">91-03</strain>
    </source>
</reference>
<protein>
    <submittedName>
        <fullName evidence="2">Uncharacterized protein</fullName>
    </submittedName>
</protein>